<organism evidence="1 2">
    <name type="scientific">Stylosanthes scabra</name>
    <dbReference type="NCBI Taxonomy" id="79078"/>
    <lineage>
        <taxon>Eukaryota</taxon>
        <taxon>Viridiplantae</taxon>
        <taxon>Streptophyta</taxon>
        <taxon>Embryophyta</taxon>
        <taxon>Tracheophyta</taxon>
        <taxon>Spermatophyta</taxon>
        <taxon>Magnoliopsida</taxon>
        <taxon>eudicotyledons</taxon>
        <taxon>Gunneridae</taxon>
        <taxon>Pentapetalae</taxon>
        <taxon>rosids</taxon>
        <taxon>fabids</taxon>
        <taxon>Fabales</taxon>
        <taxon>Fabaceae</taxon>
        <taxon>Papilionoideae</taxon>
        <taxon>50 kb inversion clade</taxon>
        <taxon>dalbergioids sensu lato</taxon>
        <taxon>Dalbergieae</taxon>
        <taxon>Pterocarpus clade</taxon>
        <taxon>Stylosanthes</taxon>
    </lineage>
</organism>
<keyword evidence="2" id="KW-1185">Reference proteome</keyword>
<reference evidence="1 2" key="1">
    <citation type="journal article" date="2023" name="Plants (Basel)">
        <title>Bridging the Gap: Combining Genomics and Transcriptomics Approaches to Understand Stylosanthes scabra, an Orphan Legume from the Brazilian Caatinga.</title>
        <authorList>
            <person name="Ferreira-Neto J.R.C."/>
            <person name="da Silva M.D."/>
            <person name="Binneck E."/>
            <person name="de Melo N.F."/>
            <person name="da Silva R.H."/>
            <person name="de Melo A.L.T.M."/>
            <person name="Pandolfi V."/>
            <person name="Bustamante F.O."/>
            <person name="Brasileiro-Vidal A.C."/>
            <person name="Benko-Iseppon A.M."/>
        </authorList>
    </citation>
    <scope>NUCLEOTIDE SEQUENCE [LARGE SCALE GENOMIC DNA]</scope>
    <source>
        <tissue evidence="1">Leaves</tissue>
    </source>
</reference>
<sequence>MDVESSSSDLVEFFIKLRFEFNWCAYLLKCKNSAGNSFSNVDPKLPRVNLLSADFSVGNYRGNLKFRRLFGIEKDIGKAKEGIRSKRITKGSQEVRSRAPCGCTVPSGDLTCPWERFGMHFANNRTTAQSHHATARVQSQSCISVDRATARYRLTESKLRLKLEFQVFGPGPSLFEGPILTI</sequence>
<dbReference type="EMBL" id="JASCZI010212028">
    <property type="protein sequence ID" value="MED6198044.1"/>
    <property type="molecule type" value="Genomic_DNA"/>
</dbReference>
<evidence type="ECO:0000313" key="1">
    <source>
        <dbReference type="EMBL" id="MED6198044.1"/>
    </source>
</evidence>
<accession>A0ABU6XKY9</accession>
<gene>
    <name evidence="1" type="ORF">PIB30_062428</name>
</gene>
<comment type="caution">
    <text evidence="1">The sequence shown here is derived from an EMBL/GenBank/DDBJ whole genome shotgun (WGS) entry which is preliminary data.</text>
</comment>
<dbReference type="Proteomes" id="UP001341840">
    <property type="component" value="Unassembled WGS sequence"/>
</dbReference>
<protein>
    <submittedName>
        <fullName evidence="1">Uncharacterized protein</fullName>
    </submittedName>
</protein>
<name>A0ABU6XKY9_9FABA</name>
<proteinExistence type="predicted"/>
<evidence type="ECO:0000313" key="2">
    <source>
        <dbReference type="Proteomes" id="UP001341840"/>
    </source>
</evidence>